<reference evidence="1" key="1">
    <citation type="submission" date="2021-06" db="EMBL/GenBank/DDBJ databases">
        <authorList>
            <person name="Kallberg Y."/>
            <person name="Tangrot J."/>
            <person name="Rosling A."/>
        </authorList>
    </citation>
    <scope>NUCLEOTIDE SEQUENCE</scope>
    <source>
        <strain evidence="1">UK204</strain>
    </source>
</reference>
<keyword evidence="2" id="KW-1185">Reference proteome</keyword>
<name>A0A9N8V3J7_9GLOM</name>
<dbReference type="AlphaFoldDB" id="A0A9N8V3J7"/>
<proteinExistence type="predicted"/>
<dbReference type="EMBL" id="CAJVPQ010000003">
    <property type="protein sequence ID" value="CAG8435916.1"/>
    <property type="molecule type" value="Genomic_DNA"/>
</dbReference>
<dbReference type="Proteomes" id="UP000789570">
    <property type="component" value="Unassembled WGS sequence"/>
</dbReference>
<evidence type="ECO:0000313" key="1">
    <source>
        <dbReference type="EMBL" id="CAG8435916.1"/>
    </source>
</evidence>
<accession>A0A9N8V3J7</accession>
<comment type="caution">
    <text evidence="1">The sequence shown here is derived from an EMBL/GenBank/DDBJ whole genome shotgun (WGS) entry which is preliminary data.</text>
</comment>
<gene>
    <name evidence="1" type="ORF">FCALED_LOCUS54</name>
</gene>
<protein>
    <submittedName>
        <fullName evidence="1">684_t:CDS:1</fullName>
    </submittedName>
</protein>
<sequence length="40" mass="4257">MLQEPYTLSSNDLLGELADVAVARYIKGLVFIYGVIVAGG</sequence>
<organism evidence="1 2">
    <name type="scientific">Funneliformis caledonium</name>
    <dbReference type="NCBI Taxonomy" id="1117310"/>
    <lineage>
        <taxon>Eukaryota</taxon>
        <taxon>Fungi</taxon>
        <taxon>Fungi incertae sedis</taxon>
        <taxon>Mucoromycota</taxon>
        <taxon>Glomeromycotina</taxon>
        <taxon>Glomeromycetes</taxon>
        <taxon>Glomerales</taxon>
        <taxon>Glomeraceae</taxon>
        <taxon>Funneliformis</taxon>
    </lineage>
</organism>
<evidence type="ECO:0000313" key="2">
    <source>
        <dbReference type="Proteomes" id="UP000789570"/>
    </source>
</evidence>